<reference evidence="2 3" key="1">
    <citation type="journal article" date="2013" name="PLoS ONE">
        <title>Enrichment and Genome Sequence of the Group I.1a Ammonia-Oxidizing Archaeon ?Ca. Nitrosotenuis uzonensis? Representing a Clade Globally.</title>
        <authorList>
            <person name="Lebedeva E.V."/>
            <person name="Hatzenpichler R."/>
            <person name="Pelletier E."/>
            <person name="Schuster N."/>
            <person name="Hauzmayer S."/>
            <person name="Bulaev A."/>
            <person name="Grigor'eva N.V."/>
            <person name="Galushko A."/>
            <person name="Schmid M."/>
            <person name="Palatinszky M."/>
            <person name="Le Paslier D."/>
            <person name="Daims H."/>
            <person name="Wagner M."/>
        </authorList>
    </citation>
    <scope>NUCLEOTIDE SEQUENCE [LARGE SCALE GENOMIC DNA]</scope>
    <source>
        <strain evidence="2 3">N4</strain>
    </source>
</reference>
<gene>
    <name evidence="2" type="ORF">NITUZ_140282</name>
</gene>
<dbReference type="AlphaFoldDB" id="V6ARE1"/>
<feature type="region of interest" description="Disordered" evidence="1">
    <location>
        <begin position="98"/>
        <end position="120"/>
    </location>
</feature>
<dbReference type="OrthoDB" id="12300at2157"/>
<comment type="caution">
    <text evidence="2">The sequence shown here is derived from an EMBL/GenBank/DDBJ whole genome shotgun (WGS) entry which is preliminary data.</text>
</comment>
<proteinExistence type="predicted"/>
<feature type="compositionally biased region" description="Basic and acidic residues" evidence="1">
    <location>
        <begin position="98"/>
        <end position="108"/>
    </location>
</feature>
<sequence length="386" mass="42378">MAFMIFGAYAQQIPDYYKPYAPIYTDKEVYTWTDKVRITIVAPSWNADRYSIDTIGDETSHAVKISTSTKSLSPYRLTETSQNSGVFTGEVILTGFSHDVDGDGRPDTNPRTVGAGPTGGMLETKRDDGLTVSFEFADGVVLTNSAKVSWNSGTIRFSNPSYLISDTVVVRVVDPDMNLNPEAPDTLTVDVVSDSDSAGVSVSATETLDDSGIFEVAVILTQTGKSSGNRLHALPGDAITAIYKDRTLPTPFSISDHKDVIATATVGSITPQTQRIRLGDLFFTDFTGNRIEQLMQSQQVQIVNRVTNNEDYQQDFVCIMQISDATNTIISIAWISGQLRAGQSFDVSQSWVPKESGTYKIETFVWKSLDDPRALSQNSEREIRVQ</sequence>
<organism evidence="2 3">
    <name type="scientific">Candidatus Nitrosotenuis uzonensis</name>
    <dbReference type="NCBI Taxonomy" id="1407055"/>
    <lineage>
        <taxon>Archaea</taxon>
        <taxon>Nitrososphaerota</taxon>
        <taxon>Candidatus Nitrosotenuis</taxon>
    </lineage>
</organism>
<keyword evidence="3" id="KW-1185">Reference proteome</keyword>
<dbReference type="EMBL" id="CBTY010000006">
    <property type="protein sequence ID" value="CDI05207.1"/>
    <property type="molecule type" value="Genomic_DNA"/>
</dbReference>
<protein>
    <submittedName>
        <fullName evidence="2">Uncharacterized protein</fullName>
    </submittedName>
</protein>
<evidence type="ECO:0000256" key="1">
    <source>
        <dbReference type="SAM" id="MobiDB-lite"/>
    </source>
</evidence>
<name>V6ARE1_9ARCH</name>
<dbReference type="STRING" id="1407055.NITUZ_140282"/>
<dbReference type="Proteomes" id="UP000018159">
    <property type="component" value="Unassembled WGS sequence"/>
</dbReference>
<evidence type="ECO:0000313" key="3">
    <source>
        <dbReference type="Proteomes" id="UP000018159"/>
    </source>
</evidence>
<evidence type="ECO:0000313" key="2">
    <source>
        <dbReference type="EMBL" id="CDI05207.1"/>
    </source>
</evidence>
<accession>V6ARE1</accession>